<dbReference type="Gramene" id="scaffold_30700002.1">
    <property type="protein sequence ID" value="scaffold_30700002.1"/>
    <property type="gene ID" value="scaffold_30700002.1"/>
</dbReference>
<evidence type="ECO:0000313" key="4">
    <source>
        <dbReference type="Proteomes" id="UP000008694"/>
    </source>
</evidence>
<keyword evidence="4" id="KW-1185">Reference proteome</keyword>
<keyword evidence="1" id="KW-0479">Metal-binding</keyword>
<dbReference type="PANTHER" id="PTHR32494:SF19">
    <property type="entry name" value="ALLANTOATE DEIMINASE-RELATED"/>
    <property type="match status" value="1"/>
</dbReference>
<protein>
    <submittedName>
        <fullName evidence="3">Uncharacterized protein</fullName>
    </submittedName>
</protein>
<evidence type="ECO:0000256" key="1">
    <source>
        <dbReference type="ARBA" id="ARBA00022723"/>
    </source>
</evidence>
<dbReference type="Proteomes" id="UP000008694">
    <property type="component" value="Unassembled WGS sequence"/>
</dbReference>
<dbReference type="STRING" id="81972.D7MX93"/>
<evidence type="ECO:0000313" key="3">
    <source>
        <dbReference type="EMBL" id="EFH38839.1"/>
    </source>
</evidence>
<name>D7MX93_ARALL</name>
<dbReference type="GO" id="GO:0046872">
    <property type="term" value="F:metal ion binding"/>
    <property type="evidence" value="ECO:0007669"/>
    <property type="project" value="UniProtKB-KW"/>
</dbReference>
<reference evidence="4" key="1">
    <citation type="journal article" date="2011" name="Nat. Genet.">
        <title>The Arabidopsis lyrata genome sequence and the basis of rapid genome size change.</title>
        <authorList>
            <person name="Hu T.T."/>
            <person name="Pattyn P."/>
            <person name="Bakker E.G."/>
            <person name="Cao J."/>
            <person name="Cheng J.-F."/>
            <person name="Clark R.M."/>
            <person name="Fahlgren N."/>
            <person name="Fawcett J.A."/>
            <person name="Grimwood J."/>
            <person name="Gundlach H."/>
            <person name="Haberer G."/>
            <person name="Hollister J.D."/>
            <person name="Ossowski S."/>
            <person name="Ottilar R.P."/>
            <person name="Salamov A.A."/>
            <person name="Schneeberger K."/>
            <person name="Spannagl M."/>
            <person name="Wang X."/>
            <person name="Yang L."/>
            <person name="Nasrallah M.E."/>
            <person name="Bergelson J."/>
            <person name="Carrington J.C."/>
            <person name="Gaut B.S."/>
            <person name="Schmutz J."/>
            <person name="Mayer K.F.X."/>
            <person name="Van de Peer Y."/>
            <person name="Grigoriev I.V."/>
            <person name="Nordborg M."/>
            <person name="Weigel D."/>
            <person name="Guo Y.-L."/>
        </authorList>
    </citation>
    <scope>NUCLEOTIDE SEQUENCE [LARGE SCALE GENOMIC DNA]</scope>
    <source>
        <strain evidence="4">cv. MN47</strain>
    </source>
</reference>
<dbReference type="PANTHER" id="PTHR32494">
    <property type="entry name" value="ALLANTOATE DEIMINASE-RELATED"/>
    <property type="match status" value="1"/>
</dbReference>
<sequence>MEQNCRDGAEREMESRVLIETIEEDEEFAWEAAVKEIDLACLKTSNASSSSHFTPLRSLEIILFTYEEPTRFGISCLGSCLLAGSKELTEVLKTTIFDGQNVSFIEAARSTGYAEDKDDDLSSVFLKKGSYCFVCLF</sequence>
<evidence type="ECO:0000256" key="2">
    <source>
        <dbReference type="ARBA" id="ARBA00022801"/>
    </source>
</evidence>
<dbReference type="InterPro" id="IPR010158">
    <property type="entry name" value="Amidase_Cbmase"/>
</dbReference>
<accession>D7MX93</accession>
<dbReference type="GO" id="GO:0016813">
    <property type="term" value="F:hydrolase activity, acting on carbon-nitrogen (but not peptide) bonds, in linear amidines"/>
    <property type="evidence" value="ECO:0007669"/>
    <property type="project" value="InterPro"/>
</dbReference>
<gene>
    <name evidence="3" type="ORF">ARALYDRAFT_920518</name>
</gene>
<dbReference type="SUPFAM" id="SSF53187">
    <property type="entry name" value="Zn-dependent exopeptidases"/>
    <property type="match status" value="1"/>
</dbReference>
<dbReference type="Gene3D" id="3.40.630.10">
    <property type="entry name" value="Zn peptidases"/>
    <property type="match status" value="1"/>
</dbReference>
<dbReference type="HOGENOM" id="CLU_1867931_0_0_1"/>
<dbReference type="EMBL" id="GL348937">
    <property type="protein sequence ID" value="EFH38839.1"/>
    <property type="molecule type" value="Genomic_DNA"/>
</dbReference>
<organism evidence="4">
    <name type="scientific">Arabidopsis lyrata subsp. lyrata</name>
    <name type="common">Lyre-leaved rock-cress</name>
    <dbReference type="NCBI Taxonomy" id="81972"/>
    <lineage>
        <taxon>Eukaryota</taxon>
        <taxon>Viridiplantae</taxon>
        <taxon>Streptophyta</taxon>
        <taxon>Embryophyta</taxon>
        <taxon>Tracheophyta</taxon>
        <taxon>Spermatophyta</taxon>
        <taxon>Magnoliopsida</taxon>
        <taxon>eudicotyledons</taxon>
        <taxon>Gunneridae</taxon>
        <taxon>Pentapetalae</taxon>
        <taxon>rosids</taxon>
        <taxon>malvids</taxon>
        <taxon>Brassicales</taxon>
        <taxon>Brassicaceae</taxon>
        <taxon>Camelineae</taxon>
        <taxon>Arabidopsis</taxon>
    </lineage>
</organism>
<proteinExistence type="predicted"/>
<dbReference type="AlphaFoldDB" id="D7MX93"/>
<keyword evidence="2" id="KW-0378">Hydrolase</keyword>